<dbReference type="NCBIfam" id="TIGR00281">
    <property type="entry name" value="SMC-Scp complex subunit ScpB"/>
    <property type="match status" value="1"/>
</dbReference>
<keyword evidence="7" id="KW-1185">Reference proteome</keyword>
<dbReference type="eggNOG" id="COG1386">
    <property type="taxonomic scope" value="Bacteria"/>
</dbReference>
<dbReference type="PANTHER" id="PTHR34298:SF2">
    <property type="entry name" value="SEGREGATION AND CONDENSATION PROTEIN B"/>
    <property type="match status" value="1"/>
</dbReference>
<keyword evidence="4" id="KW-0131">Cell cycle</keyword>
<organism evidence="6 7">
    <name type="scientific">Nitrosomonas cryotolerans ATCC 49181</name>
    <dbReference type="NCBI Taxonomy" id="1131553"/>
    <lineage>
        <taxon>Bacteria</taxon>
        <taxon>Pseudomonadati</taxon>
        <taxon>Pseudomonadota</taxon>
        <taxon>Betaproteobacteria</taxon>
        <taxon>Nitrosomonadales</taxon>
        <taxon>Nitrosomonadaceae</taxon>
        <taxon>Nitrosomonas</taxon>
    </lineage>
</organism>
<evidence type="ECO:0000256" key="1">
    <source>
        <dbReference type="ARBA" id="ARBA00022490"/>
    </source>
</evidence>
<dbReference type="GO" id="GO:0051301">
    <property type="term" value="P:cell division"/>
    <property type="evidence" value="ECO:0007669"/>
    <property type="project" value="UniProtKB-KW"/>
</dbReference>
<dbReference type="SUPFAM" id="SSF46785">
    <property type="entry name" value="Winged helix' DNA-binding domain"/>
    <property type="match status" value="2"/>
</dbReference>
<evidence type="ECO:0000313" key="6">
    <source>
        <dbReference type="EMBL" id="SIO11152.1"/>
    </source>
</evidence>
<dbReference type="RefSeq" id="WP_028460653.1">
    <property type="nucleotide sequence ID" value="NZ_FSRO01000001.1"/>
</dbReference>
<proteinExistence type="predicted"/>
<dbReference type="PANTHER" id="PTHR34298">
    <property type="entry name" value="SEGREGATION AND CONDENSATION PROTEIN B"/>
    <property type="match status" value="1"/>
</dbReference>
<keyword evidence="2" id="KW-0132">Cell division</keyword>
<dbReference type="GO" id="GO:0051304">
    <property type="term" value="P:chromosome separation"/>
    <property type="evidence" value="ECO:0007669"/>
    <property type="project" value="InterPro"/>
</dbReference>
<dbReference type="EMBL" id="FSRO01000001">
    <property type="protein sequence ID" value="SIO11152.1"/>
    <property type="molecule type" value="Genomic_DNA"/>
</dbReference>
<dbReference type="AlphaFoldDB" id="A0A1N6GUL0"/>
<evidence type="ECO:0000313" key="7">
    <source>
        <dbReference type="Proteomes" id="UP000185062"/>
    </source>
</evidence>
<evidence type="ECO:0000256" key="5">
    <source>
        <dbReference type="SAM" id="MobiDB-lite"/>
    </source>
</evidence>
<dbReference type="Proteomes" id="UP000185062">
    <property type="component" value="Unassembled WGS sequence"/>
</dbReference>
<keyword evidence="1" id="KW-0963">Cytoplasm</keyword>
<gene>
    <name evidence="6" type="ORF">SAMN02743940_0869</name>
</gene>
<name>A0A1N6GUL0_9PROT</name>
<dbReference type="PIRSF" id="PIRSF019345">
    <property type="entry name" value="ScpB"/>
    <property type="match status" value="1"/>
</dbReference>
<feature type="compositionally biased region" description="Basic and acidic residues" evidence="5">
    <location>
        <begin position="183"/>
        <end position="194"/>
    </location>
</feature>
<evidence type="ECO:0000256" key="2">
    <source>
        <dbReference type="ARBA" id="ARBA00022618"/>
    </source>
</evidence>
<evidence type="ECO:0000256" key="3">
    <source>
        <dbReference type="ARBA" id="ARBA00022829"/>
    </source>
</evidence>
<dbReference type="STRING" id="44575.SAMN05216419_100277"/>
<evidence type="ECO:0000256" key="4">
    <source>
        <dbReference type="ARBA" id="ARBA00023306"/>
    </source>
</evidence>
<feature type="region of interest" description="Disordered" evidence="5">
    <location>
        <begin position="176"/>
        <end position="206"/>
    </location>
</feature>
<dbReference type="InterPro" id="IPR005234">
    <property type="entry name" value="ScpB_csome_segregation"/>
</dbReference>
<accession>A0A1N6GUL0</accession>
<protein>
    <submittedName>
        <fullName evidence="6">Condensin subunit ScpB</fullName>
    </submittedName>
</protein>
<keyword evidence="3" id="KW-0159">Chromosome partition</keyword>
<dbReference type="InterPro" id="IPR036388">
    <property type="entry name" value="WH-like_DNA-bd_sf"/>
</dbReference>
<dbReference type="Pfam" id="PF04079">
    <property type="entry name" value="SMC_ScpB"/>
    <property type="match status" value="1"/>
</dbReference>
<dbReference type="Gene3D" id="1.10.10.10">
    <property type="entry name" value="Winged helix-like DNA-binding domain superfamily/Winged helix DNA-binding domain"/>
    <property type="match status" value="2"/>
</dbReference>
<dbReference type="InterPro" id="IPR036390">
    <property type="entry name" value="WH_DNA-bd_sf"/>
</dbReference>
<reference evidence="6 7" key="1">
    <citation type="submission" date="2016-12" db="EMBL/GenBank/DDBJ databases">
        <authorList>
            <person name="Song W.-J."/>
            <person name="Kurnit D.M."/>
        </authorList>
    </citation>
    <scope>NUCLEOTIDE SEQUENCE [LARGE SCALE GENOMIC DNA]</scope>
    <source>
        <strain evidence="6 7">ATCC 49181</strain>
    </source>
</reference>
<sequence>MLNQLISPNQTDSLTSVEIKRILEAALLTIHEPLPLAELKKLFNNTLDAKIIHQLLEELREKWTESGIELVNVAGGWRFQTKTEMQQYLDRLGSSSPPRYSRAVLETLAIIVYRQPVTRGDIEKIRGVSVSGPILKTLMTRGWVDIIGHRNIPGKPALYATTPCFLNDLSLSSLEDLPPLEEPESHVDSNENKRPLPAIELTPPGK</sequence>